<dbReference type="Ensembl" id="ENSENLT00000002184.1">
    <property type="protein sequence ID" value="ENSENLP00000002012.1"/>
    <property type="gene ID" value="ENSENLG00000001092.1"/>
</dbReference>
<dbReference type="PANTHER" id="PTHR46746:SF3">
    <property type="entry name" value="C-TYPE LECTIN DOMAIN-CONTAINING PROTEIN-RELATED"/>
    <property type="match status" value="1"/>
</dbReference>
<dbReference type="GeneID" id="115045344"/>
<dbReference type="InterPro" id="IPR016186">
    <property type="entry name" value="C-type_lectin-like/link_sf"/>
</dbReference>
<proteinExistence type="predicted"/>
<keyword evidence="7" id="KW-1185">Reference proteome</keyword>
<dbReference type="OrthoDB" id="6345871at2759"/>
<dbReference type="Ensembl" id="ENSENLT00000002180.1">
    <property type="protein sequence ID" value="ENSENLP00000002008.1"/>
    <property type="gene ID" value="ENSENLG00000001092.1"/>
</dbReference>
<dbReference type="PROSITE" id="PS00615">
    <property type="entry name" value="C_TYPE_LECTIN_1"/>
    <property type="match status" value="1"/>
</dbReference>
<dbReference type="Gene3D" id="3.10.100.10">
    <property type="entry name" value="Mannose-Binding Protein A, subunit A"/>
    <property type="match status" value="1"/>
</dbReference>
<dbReference type="AlphaFoldDB" id="A0A665T8G4"/>
<dbReference type="OMA" id="DNKGYWI"/>
<evidence type="ECO:0000256" key="4">
    <source>
        <dbReference type="SAM" id="Phobius"/>
    </source>
</evidence>
<dbReference type="Pfam" id="PF00059">
    <property type="entry name" value="Lectin_C"/>
    <property type="match status" value="1"/>
</dbReference>
<dbReference type="SMART" id="SM00034">
    <property type="entry name" value="CLECT"/>
    <property type="match status" value="1"/>
</dbReference>
<dbReference type="RefSeq" id="XP_029360836.1">
    <property type="nucleotide sequence ID" value="XM_029504976.1"/>
</dbReference>
<evidence type="ECO:0000313" key="7">
    <source>
        <dbReference type="Proteomes" id="UP000472264"/>
    </source>
</evidence>
<keyword evidence="4" id="KW-0472">Membrane</keyword>
<dbReference type="PROSITE" id="PS50041">
    <property type="entry name" value="C_TYPE_LECTIN_2"/>
    <property type="match status" value="1"/>
</dbReference>
<evidence type="ECO:0000256" key="3">
    <source>
        <dbReference type="SAM" id="Coils"/>
    </source>
</evidence>
<feature type="coiled-coil region" evidence="3">
    <location>
        <begin position="60"/>
        <end position="94"/>
    </location>
</feature>
<keyword evidence="2" id="KW-1015">Disulfide bond</keyword>
<accession>A0A665T8G4</accession>
<reference evidence="6" key="1">
    <citation type="submission" date="2021-04" db="EMBL/GenBank/DDBJ databases">
        <authorList>
            <consortium name="Wellcome Sanger Institute Data Sharing"/>
        </authorList>
    </citation>
    <scope>NUCLEOTIDE SEQUENCE [LARGE SCALE GENOMIC DNA]</scope>
</reference>
<keyword evidence="1" id="KW-0430">Lectin</keyword>
<protein>
    <submittedName>
        <fullName evidence="6">C-type lectin domain family 10 member A-like</fullName>
    </submittedName>
</protein>
<dbReference type="Proteomes" id="UP000472264">
    <property type="component" value="Chromosome 6"/>
</dbReference>
<dbReference type="SUPFAM" id="SSF56436">
    <property type="entry name" value="C-type lectin-like"/>
    <property type="match status" value="1"/>
</dbReference>
<keyword evidence="4" id="KW-0812">Transmembrane</keyword>
<evidence type="ECO:0000313" key="6">
    <source>
        <dbReference type="Ensembl" id="ENSENLP00000002012.1"/>
    </source>
</evidence>
<dbReference type="GO" id="GO:0005886">
    <property type="term" value="C:plasma membrane"/>
    <property type="evidence" value="ECO:0007669"/>
    <property type="project" value="TreeGrafter"/>
</dbReference>
<gene>
    <name evidence="6" type="primary">LOC115045344</name>
</gene>
<keyword evidence="3" id="KW-0175">Coiled coil</keyword>
<dbReference type="InterPro" id="IPR018378">
    <property type="entry name" value="C-type_lectin_CS"/>
</dbReference>
<feature type="domain" description="C-type lectin" evidence="5">
    <location>
        <begin position="130"/>
        <end position="241"/>
    </location>
</feature>
<evidence type="ECO:0000256" key="1">
    <source>
        <dbReference type="ARBA" id="ARBA00022734"/>
    </source>
</evidence>
<feature type="transmembrane region" description="Helical" evidence="4">
    <location>
        <begin position="32"/>
        <end position="52"/>
    </location>
</feature>
<keyword evidence="4" id="KW-1133">Transmembrane helix</keyword>
<dbReference type="InterPro" id="IPR051379">
    <property type="entry name" value="C-type_Lectin_Receptor_IMM"/>
</dbReference>
<evidence type="ECO:0000259" key="5">
    <source>
        <dbReference type="PROSITE" id="PS50041"/>
    </source>
</evidence>
<dbReference type="GO" id="GO:0030246">
    <property type="term" value="F:carbohydrate binding"/>
    <property type="evidence" value="ECO:0007669"/>
    <property type="project" value="UniProtKB-KW"/>
</dbReference>
<organism evidence="6 7">
    <name type="scientific">Echeneis naucrates</name>
    <name type="common">Live sharksucker</name>
    <dbReference type="NCBI Taxonomy" id="173247"/>
    <lineage>
        <taxon>Eukaryota</taxon>
        <taxon>Metazoa</taxon>
        <taxon>Chordata</taxon>
        <taxon>Craniata</taxon>
        <taxon>Vertebrata</taxon>
        <taxon>Euteleostomi</taxon>
        <taxon>Actinopterygii</taxon>
        <taxon>Neopterygii</taxon>
        <taxon>Teleostei</taxon>
        <taxon>Neoteleostei</taxon>
        <taxon>Acanthomorphata</taxon>
        <taxon>Carangaria</taxon>
        <taxon>Carangiformes</taxon>
        <taxon>Echeneidae</taxon>
        <taxon>Echeneis</taxon>
    </lineage>
</organism>
<reference evidence="6" key="2">
    <citation type="submission" date="2025-05" db="UniProtKB">
        <authorList>
            <consortium name="Ensembl"/>
        </authorList>
    </citation>
    <scope>IDENTIFICATION</scope>
</reference>
<evidence type="ECO:0000256" key="2">
    <source>
        <dbReference type="ARBA" id="ARBA00023157"/>
    </source>
</evidence>
<sequence length="247" mass="28441">MDRNTQQETVAFNNSSVSLPAGKQRRSSAQSAVIIAVSWLILAVTLALDVYFTSVISENNTKLTEENQKLIKKNQNLEIKRHDLNQQIQKMETEWNKFNISRAQWSIEAYCPKENGGRLCESCQRGWRKRKAGCYAVINPQNINDWRNWTEARDDCRRMISDLVVVGDDTEKQYVSRINVGTKGFWIGLRVEDGKWKWIDGSDLKNSSWIKSPEEGHCAVSYINRGWESVSCSETNRWICEKEALSV</sequence>
<dbReference type="InterPro" id="IPR016187">
    <property type="entry name" value="CTDL_fold"/>
</dbReference>
<dbReference type="PANTHER" id="PTHR46746">
    <property type="entry name" value="KILLER CELL LECTIN-LIKE RECEPTOR SUBFAMILY F MEMBER 2"/>
    <property type="match status" value="1"/>
</dbReference>
<dbReference type="InterPro" id="IPR001304">
    <property type="entry name" value="C-type_lectin-like"/>
</dbReference>
<name>A0A665T8G4_ECHNA</name>